<feature type="compositionally biased region" description="Polar residues" evidence="1">
    <location>
        <begin position="64"/>
        <end position="77"/>
    </location>
</feature>
<evidence type="ECO:0000313" key="2">
    <source>
        <dbReference type="EMBL" id="KAH0740705.1"/>
    </source>
</evidence>
<feature type="region of interest" description="Disordered" evidence="1">
    <location>
        <begin position="1"/>
        <end position="77"/>
    </location>
</feature>
<gene>
    <name evidence="2" type="ORF">KY290_033748</name>
</gene>
<accession>A0ABQ7U4V1</accession>
<reference evidence="2 3" key="1">
    <citation type="journal article" date="2021" name="bioRxiv">
        <title>Chromosome-scale and haplotype-resolved genome assembly of a tetraploid potato cultivar.</title>
        <authorList>
            <person name="Sun H."/>
            <person name="Jiao W.-B."/>
            <person name="Krause K."/>
            <person name="Campoy J.A."/>
            <person name="Goel M."/>
            <person name="Folz-Donahue K."/>
            <person name="Kukat C."/>
            <person name="Huettel B."/>
            <person name="Schneeberger K."/>
        </authorList>
    </citation>
    <scope>NUCLEOTIDE SEQUENCE [LARGE SCALE GENOMIC DNA]</scope>
    <source>
        <strain evidence="2">SolTubOtavaFocal</strain>
        <tissue evidence="2">Leaves</tissue>
    </source>
</reference>
<name>A0ABQ7U4V1_SOLTU</name>
<organism evidence="2 3">
    <name type="scientific">Solanum tuberosum</name>
    <name type="common">Potato</name>
    <dbReference type="NCBI Taxonomy" id="4113"/>
    <lineage>
        <taxon>Eukaryota</taxon>
        <taxon>Viridiplantae</taxon>
        <taxon>Streptophyta</taxon>
        <taxon>Embryophyta</taxon>
        <taxon>Tracheophyta</taxon>
        <taxon>Spermatophyta</taxon>
        <taxon>Magnoliopsida</taxon>
        <taxon>eudicotyledons</taxon>
        <taxon>Gunneridae</taxon>
        <taxon>Pentapetalae</taxon>
        <taxon>asterids</taxon>
        <taxon>lamiids</taxon>
        <taxon>Solanales</taxon>
        <taxon>Solanaceae</taxon>
        <taxon>Solanoideae</taxon>
        <taxon>Solaneae</taxon>
        <taxon>Solanum</taxon>
    </lineage>
</organism>
<dbReference type="EMBL" id="JAIVGD010000026">
    <property type="protein sequence ID" value="KAH0740705.1"/>
    <property type="molecule type" value="Genomic_DNA"/>
</dbReference>
<dbReference type="PANTHER" id="PTHR33233:SF14">
    <property type="entry name" value="ENDONUCLEASE_EXONUCLEASE_PHOSPHATASE"/>
    <property type="match status" value="1"/>
</dbReference>
<dbReference type="PANTHER" id="PTHR33233">
    <property type="entry name" value="ENDONUCLEASE/EXONUCLEASE/PHOSPHATASE"/>
    <property type="match status" value="1"/>
</dbReference>
<feature type="compositionally biased region" description="Low complexity" evidence="1">
    <location>
        <begin position="23"/>
        <end position="32"/>
    </location>
</feature>
<protein>
    <submittedName>
        <fullName evidence="2">Uncharacterized protein</fullName>
    </submittedName>
</protein>
<proteinExistence type="predicted"/>
<evidence type="ECO:0000256" key="1">
    <source>
        <dbReference type="SAM" id="MobiDB-lite"/>
    </source>
</evidence>
<sequence length="172" mass="19202">MGRGRPRRATQRLREEEISHGIASSTTSAQTTRRVAIDEEQLQTPDGPPQIPMTTASKEKGKQYNGTVTQGKPNNTQRKLELNGEDGKKLWANLFATNRLATRGMNLNYIPLMIVDGEKVVEILPEDVAQDDEKWAPSIVVYMVGTTPSIEAMERLRNLGVKRQDTTITPEN</sequence>
<comment type="caution">
    <text evidence="2">The sequence shown here is derived from an EMBL/GenBank/DDBJ whole genome shotgun (WGS) entry which is preliminary data.</text>
</comment>
<feature type="compositionally biased region" description="Basic residues" evidence="1">
    <location>
        <begin position="1"/>
        <end position="11"/>
    </location>
</feature>
<dbReference type="Proteomes" id="UP000826656">
    <property type="component" value="Unassembled WGS sequence"/>
</dbReference>
<evidence type="ECO:0000313" key="3">
    <source>
        <dbReference type="Proteomes" id="UP000826656"/>
    </source>
</evidence>
<keyword evidence="3" id="KW-1185">Reference proteome</keyword>